<comment type="caution">
    <text evidence="1">The sequence shown here is derived from an EMBL/GenBank/DDBJ whole genome shotgun (WGS) entry which is preliminary data.</text>
</comment>
<dbReference type="OrthoDB" id="5599163at2759"/>
<accession>A0A9Q3HA61</accession>
<dbReference type="Proteomes" id="UP000765509">
    <property type="component" value="Unassembled WGS sequence"/>
</dbReference>
<evidence type="ECO:0000313" key="1">
    <source>
        <dbReference type="EMBL" id="MBW0497798.1"/>
    </source>
</evidence>
<sequence length="154" mass="17954">MEAQANAVKYKSGLKIGRPVNDFMPQGLNRPLERTELSRNPYETPLSPNPPLFIETLKVTEETISMINFGPSGWLSEEEKKLLNCVILLRQKAIESCEEERGVLKYLYGKLYRIPVIPHEQWQKKPIMWYSIPFFPVSRRFITCKVKEIVYSYG</sequence>
<proteinExistence type="predicted"/>
<protein>
    <submittedName>
        <fullName evidence="1">Uncharacterized protein</fullName>
    </submittedName>
</protein>
<organism evidence="1 2">
    <name type="scientific">Austropuccinia psidii MF-1</name>
    <dbReference type="NCBI Taxonomy" id="1389203"/>
    <lineage>
        <taxon>Eukaryota</taxon>
        <taxon>Fungi</taxon>
        <taxon>Dikarya</taxon>
        <taxon>Basidiomycota</taxon>
        <taxon>Pucciniomycotina</taxon>
        <taxon>Pucciniomycetes</taxon>
        <taxon>Pucciniales</taxon>
        <taxon>Sphaerophragmiaceae</taxon>
        <taxon>Austropuccinia</taxon>
    </lineage>
</organism>
<dbReference type="EMBL" id="AVOT02014381">
    <property type="protein sequence ID" value="MBW0497798.1"/>
    <property type="molecule type" value="Genomic_DNA"/>
</dbReference>
<keyword evidence="2" id="KW-1185">Reference proteome</keyword>
<dbReference type="AlphaFoldDB" id="A0A9Q3HA61"/>
<name>A0A9Q3HA61_9BASI</name>
<reference evidence="1" key="1">
    <citation type="submission" date="2021-03" db="EMBL/GenBank/DDBJ databases">
        <title>Draft genome sequence of rust myrtle Austropuccinia psidii MF-1, a brazilian biotype.</title>
        <authorList>
            <person name="Quecine M.C."/>
            <person name="Pachon D.M.R."/>
            <person name="Bonatelli M.L."/>
            <person name="Correr F.H."/>
            <person name="Franceschini L.M."/>
            <person name="Leite T.F."/>
            <person name="Margarido G.R.A."/>
            <person name="Almeida C.A."/>
            <person name="Ferrarezi J.A."/>
            <person name="Labate C.A."/>
        </authorList>
    </citation>
    <scope>NUCLEOTIDE SEQUENCE</scope>
    <source>
        <strain evidence="1">MF-1</strain>
    </source>
</reference>
<gene>
    <name evidence="1" type="ORF">O181_037513</name>
</gene>
<evidence type="ECO:0000313" key="2">
    <source>
        <dbReference type="Proteomes" id="UP000765509"/>
    </source>
</evidence>